<keyword evidence="1" id="KW-1133">Transmembrane helix</keyword>
<protein>
    <recommendedName>
        <fullName evidence="4">DUF485 domain-containing protein</fullName>
    </recommendedName>
</protein>
<sequence length="104" mass="11462">MNEQICQRIENSAHFRELVASRQRFAAILSVIMLVIYVGFILLIAFAPGWLGTPLHEGTSVTRGIPIGIGVIIVSFVLTGIYVWRANGEYDKLTKSVISEVQAS</sequence>
<dbReference type="GeneID" id="93309909"/>
<dbReference type="OrthoDB" id="5297034at2"/>
<organism evidence="2 3">
    <name type="scientific">Klebsiella aerogenes (strain ATCC 13048 / DSM 30053 / CCUG 1429 / JCM 1235 / KCTC 2190 / NBRC 13534 / NCIMB 10102 / NCTC 10006 / CDC 819-56)</name>
    <name type="common">Enterobacter aerogenes</name>
    <dbReference type="NCBI Taxonomy" id="1028307"/>
    <lineage>
        <taxon>Bacteria</taxon>
        <taxon>Pseudomonadati</taxon>
        <taxon>Pseudomonadota</taxon>
        <taxon>Gammaproteobacteria</taxon>
        <taxon>Enterobacterales</taxon>
        <taxon>Enterobacteriaceae</taxon>
        <taxon>Klebsiella/Raoultella group</taxon>
        <taxon>Klebsiella</taxon>
    </lineage>
</organism>
<reference evidence="2 3" key="1">
    <citation type="journal article" date="2012" name="J. Bacteriol.">
        <title>Complete genome sequence of Enterobacter aerogenes KCTC 2190.</title>
        <authorList>
            <person name="Shin S.H."/>
            <person name="Kim S."/>
            <person name="Kim J.Y."/>
            <person name="Lee S."/>
            <person name="Um Y."/>
            <person name="Oh M.K."/>
            <person name="Kim Y.R."/>
            <person name="Lee J."/>
            <person name="Yang K.S."/>
        </authorList>
    </citation>
    <scope>NUCLEOTIDE SEQUENCE [LARGE SCALE GENOMIC DNA]</scope>
    <source>
        <strain evidence="2 3">KCTC 2190</strain>
    </source>
</reference>
<dbReference type="Pfam" id="PF04341">
    <property type="entry name" value="DUF485"/>
    <property type="match status" value="1"/>
</dbReference>
<feature type="transmembrane region" description="Helical" evidence="1">
    <location>
        <begin position="25"/>
        <end position="51"/>
    </location>
</feature>
<dbReference type="PATRIC" id="fig|1028307.3.peg.1719"/>
<gene>
    <name evidence="2" type="ordered locus">EAE_08625</name>
</gene>
<name>A0A0H3FV19_KLEAK</name>
<dbReference type="InterPro" id="IPR007436">
    <property type="entry name" value="DUF485"/>
</dbReference>
<keyword evidence="1" id="KW-0472">Membrane</keyword>
<evidence type="ECO:0000313" key="3">
    <source>
        <dbReference type="Proteomes" id="UP000008881"/>
    </source>
</evidence>
<dbReference type="KEGG" id="eae:EAE_08625"/>
<dbReference type="AlphaFoldDB" id="A0A0H3FV19"/>
<keyword evidence="1" id="KW-0812">Transmembrane</keyword>
<feature type="transmembrane region" description="Helical" evidence="1">
    <location>
        <begin position="63"/>
        <end position="84"/>
    </location>
</feature>
<dbReference type="HOGENOM" id="CLU_123372_2_1_6"/>
<evidence type="ECO:0000256" key="1">
    <source>
        <dbReference type="SAM" id="Phobius"/>
    </source>
</evidence>
<dbReference type="InterPro" id="IPR052959">
    <property type="entry name" value="Inner_membrane_assoc"/>
</dbReference>
<dbReference type="PANTHER" id="PTHR38598:SF1">
    <property type="entry name" value="INNER MEMBRANE PROTEIN YJCH"/>
    <property type="match status" value="1"/>
</dbReference>
<evidence type="ECO:0008006" key="4">
    <source>
        <dbReference type="Google" id="ProtNLM"/>
    </source>
</evidence>
<evidence type="ECO:0000313" key="2">
    <source>
        <dbReference type="EMBL" id="AEG96649.1"/>
    </source>
</evidence>
<dbReference type="Proteomes" id="UP000008881">
    <property type="component" value="Chromosome"/>
</dbReference>
<proteinExistence type="predicted"/>
<dbReference type="eggNOG" id="COG3162">
    <property type="taxonomic scope" value="Bacteria"/>
</dbReference>
<dbReference type="GO" id="GO:0005886">
    <property type="term" value="C:plasma membrane"/>
    <property type="evidence" value="ECO:0007669"/>
    <property type="project" value="TreeGrafter"/>
</dbReference>
<dbReference type="EMBL" id="CP002824">
    <property type="protein sequence ID" value="AEG96649.1"/>
    <property type="molecule type" value="Genomic_DNA"/>
</dbReference>
<dbReference type="PANTHER" id="PTHR38598">
    <property type="entry name" value="INNER MEMBRANE PROTEIN YJCH"/>
    <property type="match status" value="1"/>
</dbReference>
<accession>A0A0H3FV19</accession>
<dbReference type="RefSeq" id="WP_015704068.1">
    <property type="nucleotide sequence ID" value="NC_015663.1"/>
</dbReference>
<keyword evidence="3" id="KW-1185">Reference proteome</keyword>